<reference evidence="2" key="1">
    <citation type="submission" date="2019-04" db="EMBL/GenBank/DDBJ databases">
        <title>Genome assembly of Zosterops borbonicus 15179.</title>
        <authorList>
            <person name="Leroy T."/>
            <person name="Anselmetti Y."/>
            <person name="Tilak M.-K."/>
            <person name="Nabholz B."/>
        </authorList>
    </citation>
    <scope>NUCLEOTIDE SEQUENCE</scope>
    <source>
        <strain evidence="2">HGM_15179</strain>
        <tissue evidence="2">Muscle</tissue>
    </source>
</reference>
<dbReference type="AlphaFoldDB" id="A0A8K1G6C5"/>
<comment type="caution">
    <text evidence="2">The sequence shown here is derived from an EMBL/GenBank/DDBJ whole genome shotgun (WGS) entry which is preliminary data.</text>
</comment>
<feature type="compositionally biased region" description="Polar residues" evidence="1">
    <location>
        <begin position="156"/>
        <end position="166"/>
    </location>
</feature>
<sequence length="172" mass="19977">MSDLWVKVMHYNIKAVPFPLREAMMDQEVFDICSLHNRDDLCCKPAIKWLLRESRLHRITEHPDFDYQVHLLALHRTPQESPHMPDNIVQTLLDDCQIWFCDHFFGKPVPGPNHSLDEEPFSDTQPKPSLTQLQAIPLGHWSPQRRDQCLPLTFPPQKSRNCSEVSPHSPPG</sequence>
<organism evidence="2 3">
    <name type="scientific">Zosterops borbonicus</name>
    <dbReference type="NCBI Taxonomy" id="364589"/>
    <lineage>
        <taxon>Eukaryota</taxon>
        <taxon>Metazoa</taxon>
        <taxon>Chordata</taxon>
        <taxon>Craniata</taxon>
        <taxon>Vertebrata</taxon>
        <taxon>Euteleostomi</taxon>
        <taxon>Archelosauria</taxon>
        <taxon>Archosauria</taxon>
        <taxon>Dinosauria</taxon>
        <taxon>Saurischia</taxon>
        <taxon>Theropoda</taxon>
        <taxon>Coelurosauria</taxon>
        <taxon>Aves</taxon>
        <taxon>Neognathae</taxon>
        <taxon>Neoaves</taxon>
        <taxon>Telluraves</taxon>
        <taxon>Australaves</taxon>
        <taxon>Passeriformes</taxon>
        <taxon>Sylvioidea</taxon>
        <taxon>Zosteropidae</taxon>
        <taxon>Zosterops</taxon>
    </lineage>
</organism>
<evidence type="ECO:0000256" key="1">
    <source>
        <dbReference type="SAM" id="MobiDB-lite"/>
    </source>
</evidence>
<feature type="region of interest" description="Disordered" evidence="1">
    <location>
        <begin position="147"/>
        <end position="172"/>
    </location>
</feature>
<name>A0A8K1G6C5_9PASS</name>
<dbReference type="Proteomes" id="UP000796761">
    <property type="component" value="Unassembled WGS sequence"/>
</dbReference>
<protein>
    <submittedName>
        <fullName evidence="2">Uncharacterized protein</fullName>
    </submittedName>
</protein>
<accession>A0A8K1G6C5</accession>
<keyword evidence="3" id="KW-1185">Reference proteome</keyword>
<evidence type="ECO:0000313" key="3">
    <source>
        <dbReference type="Proteomes" id="UP000796761"/>
    </source>
</evidence>
<evidence type="ECO:0000313" key="2">
    <source>
        <dbReference type="EMBL" id="TRZ12523.1"/>
    </source>
</evidence>
<proteinExistence type="predicted"/>
<dbReference type="EMBL" id="SWJQ01000583">
    <property type="protein sequence ID" value="TRZ12523.1"/>
    <property type="molecule type" value="Genomic_DNA"/>
</dbReference>
<gene>
    <name evidence="2" type="ORF">HGM15179_014591</name>
</gene>